<sequence>MGAASSIENSEEGILVESFRCHECDYKWNQKADLDHECPSCGGDFVERISVGLMQNRPRHLRVNEEAIEQAVAAAVAAGEGEDRLTVQELMLNIAQFGLSADDGTRSEIQSEDPELREAIERSIAETEGNLRLPPPASQKAMATLKTKKYAGETFHRQEATCAVCRWTEDYKYGEELLFMPCEHVFHKACLLPWLKSTNSCPVCRMTLETDDEKYEETRVRMSKTGNK</sequence>
<reference evidence="12" key="2">
    <citation type="submission" date="2012-11" db="EMBL/GenBank/DDBJ databases">
        <authorList>
            <person name="Kuo A."/>
            <person name="Curtis B.A."/>
            <person name="Tanifuji G."/>
            <person name="Burki F."/>
            <person name="Gruber A."/>
            <person name="Irimia M."/>
            <person name="Maruyama S."/>
            <person name="Arias M.C."/>
            <person name="Ball S.G."/>
            <person name="Gile G.H."/>
            <person name="Hirakawa Y."/>
            <person name="Hopkins J.F."/>
            <person name="Rensing S.A."/>
            <person name="Schmutz J."/>
            <person name="Symeonidi A."/>
            <person name="Elias M."/>
            <person name="Eveleigh R.J."/>
            <person name="Herman E.K."/>
            <person name="Klute M.J."/>
            <person name="Nakayama T."/>
            <person name="Obornik M."/>
            <person name="Reyes-Prieto A."/>
            <person name="Armbrust E.V."/>
            <person name="Aves S.J."/>
            <person name="Beiko R.G."/>
            <person name="Coutinho P."/>
            <person name="Dacks J.B."/>
            <person name="Durnford D.G."/>
            <person name="Fast N.M."/>
            <person name="Green B.R."/>
            <person name="Grisdale C."/>
            <person name="Hempe F."/>
            <person name="Henrissat B."/>
            <person name="Hoppner M.P."/>
            <person name="Ishida K.-I."/>
            <person name="Kim E."/>
            <person name="Koreny L."/>
            <person name="Kroth P.G."/>
            <person name="Liu Y."/>
            <person name="Malik S.-B."/>
            <person name="Maier U.G."/>
            <person name="McRose D."/>
            <person name="Mock T."/>
            <person name="Neilson J.A."/>
            <person name="Onodera N.T."/>
            <person name="Poole A.M."/>
            <person name="Pritham E.J."/>
            <person name="Richards T.A."/>
            <person name="Rocap G."/>
            <person name="Roy S.W."/>
            <person name="Sarai C."/>
            <person name="Schaack S."/>
            <person name="Shirato S."/>
            <person name="Slamovits C.H."/>
            <person name="Spencer D.F."/>
            <person name="Suzuki S."/>
            <person name="Worden A.Z."/>
            <person name="Zauner S."/>
            <person name="Barry K."/>
            <person name="Bell C."/>
            <person name="Bharti A.K."/>
            <person name="Crow J.A."/>
            <person name="Grimwood J."/>
            <person name="Kramer R."/>
            <person name="Lindquist E."/>
            <person name="Lucas S."/>
            <person name="Salamov A."/>
            <person name="McFadden G.I."/>
            <person name="Lane C.E."/>
            <person name="Keeling P.J."/>
            <person name="Gray M.W."/>
            <person name="Grigoriev I.V."/>
            <person name="Archibald J.M."/>
        </authorList>
    </citation>
    <scope>NUCLEOTIDE SEQUENCE</scope>
    <source>
        <strain evidence="12">CCMP2712</strain>
    </source>
</reference>
<dbReference type="InterPro" id="IPR001841">
    <property type="entry name" value="Znf_RING"/>
</dbReference>
<dbReference type="InterPro" id="IPR051834">
    <property type="entry name" value="RING_finger_E3_ligase"/>
</dbReference>
<evidence type="ECO:0000256" key="5">
    <source>
        <dbReference type="ARBA" id="ARBA00022771"/>
    </source>
</evidence>
<keyword evidence="7" id="KW-0862">Zinc</keyword>
<keyword evidence="5 8" id="KW-0863">Zinc-finger</keyword>
<keyword evidence="3" id="KW-0808">Transferase</keyword>
<evidence type="ECO:0000256" key="2">
    <source>
        <dbReference type="ARBA" id="ARBA00012483"/>
    </source>
</evidence>
<dbReference type="PaxDb" id="55529-EKX42502"/>
<accession>L1J2F9</accession>
<dbReference type="PANTHER" id="PTHR45931">
    <property type="entry name" value="SI:CH211-59O9.10"/>
    <property type="match status" value="1"/>
</dbReference>
<evidence type="ECO:0000259" key="9">
    <source>
        <dbReference type="PROSITE" id="PS50089"/>
    </source>
</evidence>
<dbReference type="InterPro" id="IPR013083">
    <property type="entry name" value="Znf_RING/FYVE/PHD"/>
</dbReference>
<dbReference type="GO" id="GO:0061630">
    <property type="term" value="F:ubiquitin protein ligase activity"/>
    <property type="evidence" value="ECO:0007669"/>
    <property type="project" value="UniProtKB-EC"/>
</dbReference>
<evidence type="ECO:0000256" key="3">
    <source>
        <dbReference type="ARBA" id="ARBA00022679"/>
    </source>
</evidence>
<reference evidence="10 12" key="1">
    <citation type="journal article" date="2012" name="Nature">
        <title>Algal genomes reveal evolutionary mosaicism and the fate of nucleomorphs.</title>
        <authorList>
            <consortium name="DOE Joint Genome Institute"/>
            <person name="Curtis B.A."/>
            <person name="Tanifuji G."/>
            <person name="Burki F."/>
            <person name="Gruber A."/>
            <person name="Irimia M."/>
            <person name="Maruyama S."/>
            <person name="Arias M.C."/>
            <person name="Ball S.G."/>
            <person name="Gile G.H."/>
            <person name="Hirakawa Y."/>
            <person name="Hopkins J.F."/>
            <person name="Kuo A."/>
            <person name="Rensing S.A."/>
            <person name="Schmutz J."/>
            <person name="Symeonidi A."/>
            <person name="Elias M."/>
            <person name="Eveleigh R.J."/>
            <person name="Herman E.K."/>
            <person name="Klute M.J."/>
            <person name="Nakayama T."/>
            <person name="Obornik M."/>
            <person name="Reyes-Prieto A."/>
            <person name="Armbrust E.V."/>
            <person name="Aves S.J."/>
            <person name="Beiko R.G."/>
            <person name="Coutinho P."/>
            <person name="Dacks J.B."/>
            <person name="Durnford D.G."/>
            <person name="Fast N.M."/>
            <person name="Green B.R."/>
            <person name="Grisdale C.J."/>
            <person name="Hempel F."/>
            <person name="Henrissat B."/>
            <person name="Hoppner M.P."/>
            <person name="Ishida K."/>
            <person name="Kim E."/>
            <person name="Koreny L."/>
            <person name="Kroth P.G."/>
            <person name="Liu Y."/>
            <person name="Malik S.B."/>
            <person name="Maier U.G."/>
            <person name="McRose D."/>
            <person name="Mock T."/>
            <person name="Neilson J.A."/>
            <person name="Onodera N.T."/>
            <person name="Poole A.M."/>
            <person name="Pritham E.J."/>
            <person name="Richards T.A."/>
            <person name="Rocap G."/>
            <person name="Roy S.W."/>
            <person name="Sarai C."/>
            <person name="Schaack S."/>
            <person name="Shirato S."/>
            <person name="Slamovits C.H."/>
            <person name="Spencer D.F."/>
            <person name="Suzuki S."/>
            <person name="Worden A.Z."/>
            <person name="Zauner S."/>
            <person name="Barry K."/>
            <person name="Bell C."/>
            <person name="Bharti A.K."/>
            <person name="Crow J.A."/>
            <person name="Grimwood J."/>
            <person name="Kramer R."/>
            <person name="Lindquist E."/>
            <person name="Lucas S."/>
            <person name="Salamov A."/>
            <person name="McFadden G.I."/>
            <person name="Lane C.E."/>
            <person name="Keeling P.J."/>
            <person name="Gray M.W."/>
            <person name="Grigoriev I.V."/>
            <person name="Archibald J.M."/>
        </authorList>
    </citation>
    <scope>NUCLEOTIDE SEQUENCE</scope>
    <source>
        <strain evidence="10 12">CCMP2712</strain>
    </source>
</reference>
<evidence type="ECO:0000256" key="8">
    <source>
        <dbReference type="PROSITE-ProRule" id="PRU00175"/>
    </source>
</evidence>
<comment type="catalytic activity">
    <reaction evidence="1">
        <text>S-ubiquitinyl-[E2 ubiquitin-conjugating enzyme]-L-cysteine + [acceptor protein]-L-lysine = [E2 ubiquitin-conjugating enzyme]-L-cysteine + N(6)-ubiquitinyl-[acceptor protein]-L-lysine.</text>
        <dbReference type="EC" id="2.3.2.27"/>
    </reaction>
</comment>
<dbReference type="KEGG" id="gtt:GUITHDRAFT_111475"/>
<dbReference type="GeneID" id="17299126"/>
<dbReference type="EC" id="2.3.2.27" evidence="2"/>
<keyword evidence="12" id="KW-1185">Reference proteome</keyword>
<evidence type="ECO:0000313" key="10">
    <source>
        <dbReference type="EMBL" id="EKX42502.1"/>
    </source>
</evidence>
<keyword evidence="4" id="KW-0479">Metal-binding</keyword>
<gene>
    <name evidence="10" type="ORF">GUITHDRAFT_111475</name>
</gene>
<dbReference type="SMART" id="SM00184">
    <property type="entry name" value="RING"/>
    <property type="match status" value="1"/>
</dbReference>
<dbReference type="eggNOG" id="KOG0800">
    <property type="taxonomic scope" value="Eukaryota"/>
</dbReference>
<name>L1J2F9_GUITC</name>
<dbReference type="OMA" id="NDEYVEH"/>
<dbReference type="EnsemblProtists" id="EKX42502">
    <property type="protein sequence ID" value="EKX42502"/>
    <property type="gene ID" value="GUITHDRAFT_111475"/>
</dbReference>
<dbReference type="Pfam" id="PF13639">
    <property type="entry name" value="zf-RING_2"/>
    <property type="match status" value="1"/>
</dbReference>
<evidence type="ECO:0000313" key="11">
    <source>
        <dbReference type="EnsemblProtists" id="EKX42502"/>
    </source>
</evidence>
<dbReference type="STRING" id="905079.L1J2F9"/>
<dbReference type="FunFam" id="3.30.40.10:FF:000127">
    <property type="entry name" value="E3 ubiquitin-protein ligase RNF181"/>
    <property type="match status" value="1"/>
</dbReference>
<evidence type="ECO:0000256" key="7">
    <source>
        <dbReference type="ARBA" id="ARBA00022833"/>
    </source>
</evidence>
<dbReference type="PROSITE" id="PS50089">
    <property type="entry name" value="ZF_RING_2"/>
    <property type="match status" value="1"/>
</dbReference>
<dbReference type="PANTHER" id="PTHR45931:SF16">
    <property type="entry name" value="RING_U-BOX SUPERFAMILY PROTEIN"/>
    <property type="match status" value="1"/>
</dbReference>
<keyword evidence="6" id="KW-0833">Ubl conjugation pathway</keyword>
<evidence type="ECO:0000256" key="1">
    <source>
        <dbReference type="ARBA" id="ARBA00000900"/>
    </source>
</evidence>
<proteinExistence type="predicted"/>
<dbReference type="SUPFAM" id="SSF57850">
    <property type="entry name" value="RING/U-box"/>
    <property type="match status" value="1"/>
</dbReference>
<dbReference type="AlphaFoldDB" id="L1J2F9"/>
<dbReference type="OrthoDB" id="8062037at2759"/>
<dbReference type="GO" id="GO:0006511">
    <property type="term" value="P:ubiquitin-dependent protein catabolic process"/>
    <property type="evidence" value="ECO:0007669"/>
    <property type="project" value="TreeGrafter"/>
</dbReference>
<dbReference type="HOGENOM" id="CLU_034892_3_2_1"/>
<dbReference type="GO" id="GO:0016567">
    <property type="term" value="P:protein ubiquitination"/>
    <property type="evidence" value="ECO:0007669"/>
    <property type="project" value="UniProtKB-ARBA"/>
</dbReference>
<evidence type="ECO:0000256" key="6">
    <source>
        <dbReference type="ARBA" id="ARBA00022786"/>
    </source>
</evidence>
<evidence type="ECO:0000313" key="12">
    <source>
        <dbReference type="Proteomes" id="UP000011087"/>
    </source>
</evidence>
<dbReference type="GO" id="GO:0008270">
    <property type="term" value="F:zinc ion binding"/>
    <property type="evidence" value="ECO:0007669"/>
    <property type="project" value="UniProtKB-KW"/>
</dbReference>
<protein>
    <recommendedName>
        <fullName evidence="2">RING-type E3 ubiquitin transferase</fullName>
        <ecNumber evidence="2">2.3.2.27</ecNumber>
    </recommendedName>
</protein>
<feature type="domain" description="RING-type" evidence="9">
    <location>
        <begin position="162"/>
        <end position="205"/>
    </location>
</feature>
<dbReference type="RefSeq" id="XP_005829482.1">
    <property type="nucleotide sequence ID" value="XM_005829425.1"/>
</dbReference>
<dbReference type="Gene3D" id="3.30.40.10">
    <property type="entry name" value="Zinc/RING finger domain, C3HC4 (zinc finger)"/>
    <property type="match status" value="1"/>
</dbReference>
<evidence type="ECO:0000256" key="4">
    <source>
        <dbReference type="ARBA" id="ARBA00022723"/>
    </source>
</evidence>
<reference evidence="11" key="3">
    <citation type="submission" date="2015-06" db="UniProtKB">
        <authorList>
            <consortium name="EnsemblProtists"/>
        </authorList>
    </citation>
    <scope>IDENTIFICATION</scope>
</reference>
<dbReference type="Proteomes" id="UP000011087">
    <property type="component" value="Unassembled WGS sequence"/>
</dbReference>
<dbReference type="GO" id="GO:0005634">
    <property type="term" value="C:nucleus"/>
    <property type="evidence" value="ECO:0007669"/>
    <property type="project" value="TreeGrafter"/>
</dbReference>
<organism evidence="10">
    <name type="scientific">Guillardia theta (strain CCMP2712)</name>
    <name type="common">Cryptophyte</name>
    <dbReference type="NCBI Taxonomy" id="905079"/>
    <lineage>
        <taxon>Eukaryota</taxon>
        <taxon>Cryptophyceae</taxon>
        <taxon>Pyrenomonadales</taxon>
        <taxon>Geminigeraceae</taxon>
        <taxon>Guillardia</taxon>
    </lineage>
</organism>
<dbReference type="EMBL" id="JH993016">
    <property type="protein sequence ID" value="EKX42502.1"/>
    <property type="molecule type" value="Genomic_DNA"/>
</dbReference>